<dbReference type="AlphaFoldDB" id="A0A644X737"/>
<dbReference type="EMBL" id="VSSQ01001906">
    <property type="protein sequence ID" value="MPM11982.1"/>
    <property type="molecule type" value="Genomic_DNA"/>
</dbReference>
<name>A0A644X737_9ZZZZ</name>
<sequence>MVYCIIAMSAMAQPTGYLGHRFFITAGTGIVPDIRRLGQPNYNFSDEMIEPAVNFHFPLSADVNFVLSNALGIGAGVEFTNVKANFESVYVDMPNISTNTYYYSGVNYKTSFYKVYLEGHSRFGYSIIDNFFRLGLVKTFFSNSSYYNTYKESYNYYYNTVFVKTELPDEYVVFRLDQKSSMTGLYYEFGNRIPIGNHLLMSYGISGYVFPTRNTFYDEYYAGLDNSRDNTFIIDLGKRRVGNGNMFGINASLVYAF</sequence>
<protein>
    <recommendedName>
        <fullName evidence="2">Outer membrane protein beta-barrel domain-containing protein</fullName>
    </recommendedName>
</protein>
<gene>
    <name evidence="1" type="ORF">SDC9_58333</name>
</gene>
<evidence type="ECO:0000313" key="1">
    <source>
        <dbReference type="EMBL" id="MPM11982.1"/>
    </source>
</evidence>
<comment type="caution">
    <text evidence="1">The sequence shown here is derived from an EMBL/GenBank/DDBJ whole genome shotgun (WGS) entry which is preliminary data.</text>
</comment>
<proteinExistence type="predicted"/>
<accession>A0A644X737</accession>
<organism evidence="1">
    <name type="scientific">bioreactor metagenome</name>
    <dbReference type="NCBI Taxonomy" id="1076179"/>
    <lineage>
        <taxon>unclassified sequences</taxon>
        <taxon>metagenomes</taxon>
        <taxon>ecological metagenomes</taxon>
    </lineage>
</organism>
<reference evidence="1" key="1">
    <citation type="submission" date="2019-08" db="EMBL/GenBank/DDBJ databases">
        <authorList>
            <person name="Kucharzyk K."/>
            <person name="Murdoch R.W."/>
            <person name="Higgins S."/>
            <person name="Loffler F."/>
        </authorList>
    </citation>
    <scope>NUCLEOTIDE SEQUENCE</scope>
</reference>
<evidence type="ECO:0008006" key="2">
    <source>
        <dbReference type="Google" id="ProtNLM"/>
    </source>
</evidence>